<dbReference type="HOGENOM" id="CLU_794250_0_0_6"/>
<accession>A0A077F964</accession>
<gene>
    <name evidence="1" type="ORF">PSAKL28_17360</name>
</gene>
<dbReference type="eggNOG" id="ENOG502Z88J">
    <property type="taxonomic scope" value="Bacteria"/>
</dbReference>
<dbReference type="KEGG" id="palk:PSAKL28_17360"/>
<keyword evidence="1" id="KW-0449">Lipoprotein</keyword>
<reference evidence="1 2" key="1">
    <citation type="submission" date="2014-07" db="EMBL/GenBank/DDBJ databases">
        <authorList>
            <person name="Lee K."/>
            <person name="Lim J.Y."/>
            <person name="Hwang I."/>
        </authorList>
    </citation>
    <scope>NUCLEOTIDE SEQUENCE [LARGE SCALE GENOMIC DNA]</scope>
    <source>
        <strain evidence="1 2">KL28</strain>
    </source>
</reference>
<protein>
    <submittedName>
        <fullName evidence="1">Lipoprotein</fullName>
    </submittedName>
</protein>
<name>A0A077F964_9PSED</name>
<dbReference type="EMBL" id="CP009048">
    <property type="protein sequence ID" value="AIL60960.1"/>
    <property type="molecule type" value="Genomic_DNA"/>
</dbReference>
<dbReference type="PROSITE" id="PS51257">
    <property type="entry name" value="PROKAR_LIPOPROTEIN"/>
    <property type="match status" value="1"/>
</dbReference>
<dbReference type="Proteomes" id="UP000028931">
    <property type="component" value="Chromosome"/>
</dbReference>
<sequence>MTPRSFLIFLLILLLALGGCASREKPPEPPPVQLSPATWEQIDREIIDASLASTSSVNDYSRRSMRVWKDRVQQFTESEFIPWFTGYWTQQWLTMKVAWYKMNSGEGKEPPEKRLALYLQEQYHRRVLDQVAKEIDPEGIRNRAMELYIQLLGQQLQQIAQRYQAPPEQFNLRLTRIQAINLGPPAARNASLYQLLYSKSLAEQPAYASLVGHMHSAVRAGTQRSDVGLSSVAQQASEKLGATLAPRGIASAVASAVGRVAGALISVAAAGYGIVSHNQEQPAMIEQLRVILNVALNEEWRELMDNRKTGVMAGVYYLSGEIEEGLLGARQQPDETQNGSLRIVLPAQ</sequence>
<organism evidence="1 2">
    <name type="scientific">Pseudomonas alkylphenolica</name>
    <dbReference type="NCBI Taxonomy" id="237609"/>
    <lineage>
        <taxon>Bacteria</taxon>
        <taxon>Pseudomonadati</taxon>
        <taxon>Pseudomonadota</taxon>
        <taxon>Gammaproteobacteria</taxon>
        <taxon>Pseudomonadales</taxon>
        <taxon>Pseudomonadaceae</taxon>
        <taxon>Pseudomonas</taxon>
    </lineage>
</organism>
<dbReference type="AlphaFoldDB" id="A0A077F964"/>
<evidence type="ECO:0000313" key="1">
    <source>
        <dbReference type="EMBL" id="AIL60960.1"/>
    </source>
</evidence>
<proteinExistence type="predicted"/>
<evidence type="ECO:0000313" key="2">
    <source>
        <dbReference type="Proteomes" id="UP000028931"/>
    </source>
</evidence>